<keyword evidence="6" id="KW-1185">Reference proteome</keyword>
<keyword evidence="3" id="KW-1280">Immunoglobulin</keyword>
<evidence type="ECO:0000259" key="4">
    <source>
        <dbReference type="PROSITE" id="PS50835"/>
    </source>
</evidence>
<dbReference type="SUPFAM" id="SSF48726">
    <property type="entry name" value="Immunoglobulin"/>
    <property type="match status" value="1"/>
</dbReference>
<dbReference type="GO" id="GO:0019814">
    <property type="term" value="C:immunoglobulin complex"/>
    <property type="evidence" value="ECO:0007669"/>
    <property type="project" value="UniProtKB-KW"/>
</dbReference>
<dbReference type="Proteomes" id="UP000518911">
    <property type="component" value="Unassembled WGS sequence"/>
</dbReference>
<keyword evidence="2" id="KW-1064">Adaptive immunity</keyword>
<accession>A0A7L3X6P8</accession>
<evidence type="ECO:0000256" key="2">
    <source>
        <dbReference type="ARBA" id="ARBA00023130"/>
    </source>
</evidence>
<feature type="non-terminal residue" evidence="5">
    <location>
        <position position="103"/>
    </location>
</feature>
<dbReference type="OrthoDB" id="9426090at2759"/>
<evidence type="ECO:0000313" key="6">
    <source>
        <dbReference type="Proteomes" id="UP000518911"/>
    </source>
</evidence>
<dbReference type="InterPro" id="IPR036179">
    <property type="entry name" value="Ig-like_dom_sf"/>
</dbReference>
<dbReference type="Gene3D" id="2.60.40.10">
    <property type="entry name" value="Immunoglobulins"/>
    <property type="match status" value="1"/>
</dbReference>
<dbReference type="EMBL" id="VZUJ01148464">
    <property type="protein sequence ID" value="NXV83349.1"/>
    <property type="molecule type" value="Genomic_DNA"/>
</dbReference>
<protein>
    <submittedName>
        <fullName evidence="5">HV348 protein</fullName>
    </submittedName>
</protein>
<gene>
    <name evidence="5" type="primary">Ighv348_5</name>
    <name evidence="5" type="ORF">ATLROG_R09674</name>
</gene>
<reference evidence="5 6" key="1">
    <citation type="submission" date="2019-09" db="EMBL/GenBank/DDBJ databases">
        <title>Bird 10,000 Genomes (B10K) Project - Family phase.</title>
        <authorList>
            <person name="Zhang G."/>
        </authorList>
    </citation>
    <scope>NUCLEOTIDE SEQUENCE [LARGE SCALE GENOMIC DNA]</scope>
    <source>
        <strain evidence="5">OUT-0055</strain>
        <tissue evidence="5">Blood</tissue>
    </source>
</reference>
<dbReference type="SMART" id="SM00406">
    <property type="entry name" value="IGv"/>
    <property type="match status" value="1"/>
</dbReference>
<dbReference type="Pfam" id="PF07686">
    <property type="entry name" value="V-set"/>
    <property type="match status" value="1"/>
</dbReference>
<name>A0A7L3X6P8_9GRUI</name>
<evidence type="ECO:0000313" key="5">
    <source>
        <dbReference type="EMBL" id="NXV83349.1"/>
    </source>
</evidence>
<feature type="domain" description="Ig-like" evidence="4">
    <location>
        <begin position="19"/>
        <end position="103"/>
    </location>
</feature>
<dbReference type="PANTHER" id="PTHR23266">
    <property type="entry name" value="IMMUNOGLOBULIN HEAVY CHAIN"/>
    <property type="match status" value="1"/>
</dbReference>
<dbReference type="GO" id="GO:0002250">
    <property type="term" value="P:adaptive immune response"/>
    <property type="evidence" value="ECO:0007669"/>
    <property type="project" value="UniProtKB-KW"/>
</dbReference>
<dbReference type="InterPro" id="IPR007110">
    <property type="entry name" value="Ig-like_dom"/>
</dbReference>
<comment type="caution">
    <text evidence="5">The sequence shown here is derived from an EMBL/GenBank/DDBJ whole genome shotgun (WGS) entry which is preliminary data.</text>
</comment>
<organism evidence="5 6">
    <name type="scientific">Atlantisia rogersi</name>
    <name type="common">Inaccessible Island rail</name>
    <dbReference type="NCBI Taxonomy" id="2478892"/>
    <lineage>
        <taxon>Eukaryota</taxon>
        <taxon>Metazoa</taxon>
        <taxon>Chordata</taxon>
        <taxon>Craniata</taxon>
        <taxon>Vertebrata</taxon>
        <taxon>Euteleostomi</taxon>
        <taxon>Archelosauria</taxon>
        <taxon>Archosauria</taxon>
        <taxon>Dinosauria</taxon>
        <taxon>Saurischia</taxon>
        <taxon>Theropoda</taxon>
        <taxon>Coelurosauria</taxon>
        <taxon>Aves</taxon>
        <taxon>Neognathae</taxon>
        <taxon>Neoaves</taxon>
        <taxon>Gruiformes</taxon>
        <taxon>Rallidae</taxon>
        <taxon>Atlantisia</taxon>
    </lineage>
</organism>
<dbReference type="InterPro" id="IPR050199">
    <property type="entry name" value="IgHV"/>
</dbReference>
<sequence length="103" mass="11489">GLWAQVRLVESGGGVREPGQNVILSCQGSGFTFQNYFVLWYHQAMGSSLEWVSYISSSTTDYGPSVKDRAMASQDYAKSKSSLELWDLRPQDSACYFCAVRTE</sequence>
<feature type="non-terminal residue" evidence="5">
    <location>
        <position position="1"/>
    </location>
</feature>
<evidence type="ECO:0000256" key="1">
    <source>
        <dbReference type="ARBA" id="ARBA00022859"/>
    </source>
</evidence>
<dbReference type="InterPro" id="IPR013783">
    <property type="entry name" value="Ig-like_fold"/>
</dbReference>
<dbReference type="GO" id="GO:0005576">
    <property type="term" value="C:extracellular region"/>
    <property type="evidence" value="ECO:0007669"/>
    <property type="project" value="UniProtKB-ARBA"/>
</dbReference>
<evidence type="ECO:0000256" key="3">
    <source>
        <dbReference type="ARBA" id="ARBA00043265"/>
    </source>
</evidence>
<dbReference type="AlphaFoldDB" id="A0A7L3X6P8"/>
<dbReference type="PROSITE" id="PS50835">
    <property type="entry name" value="IG_LIKE"/>
    <property type="match status" value="1"/>
</dbReference>
<proteinExistence type="predicted"/>
<dbReference type="InterPro" id="IPR013106">
    <property type="entry name" value="Ig_V-set"/>
</dbReference>
<keyword evidence="1" id="KW-0391">Immunity</keyword>